<gene>
    <name evidence="1" type="ORF">F3F73_03990</name>
</gene>
<protein>
    <submittedName>
        <fullName evidence="1">DUF1573 domain-containing protein</fullName>
    </submittedName>
</protein>
<dbReference type="Gene3D" id="2.60.40.10">
    <property type="entry name" value="Immunoglobulins"/>
    <property type="match status" value="1"/>
</dbReference>
<dbReference type="Pfam" id="PF07610">
    <property type="entry name" value="DUF1573"/>
    <property type="match status" value="1"/>
</dbReference>
<dbReference type="EMBL" id="VWMK01000003">
    <property type="protein sequence ID" value="KAA3768472.1"/>
    <property type="molecule type" value="Genomic_DNA"/>
</dbReference>
<dbReference type="Proteomes" id="UP000422221">
    <property type="component" value="Unassembled WGS sequence"/>
</dbReference>
<sequence>MSKYVFYIFLWLIPALLLSSCRKEVRPTSIEIKDPDRHYYPIKQGQQLDIMFTITNTGNTPLLITDIQPSCGCIIIDKSSHVIIPEHGTKQFRATYNSIKNIGLVTHCIRIYGNILPAGKAEIKFNVNVVPDADYTRDYEELFQDFNVKNGIVKEMVDGKESEQGYYVGNP</sequence>
<dbReference type="InterPro" id="IPR013783">
    <property type="entry name" value="Ig-like_fold"/>
</dbReference>
<dbReference type="RefSeq" id="WP_130058066.1">
    <property type="nucleotide sequence ID" value="NZ_JADNPJ010000003.1"/>
</dbReference>
<dbReference type="AlphaFoldDB" id="A0A7J4XM98"/>
<accession>A0A7J4XM98</accession>
<proteinExistence type="predicted"/>
<comment type="caution">
    <text evidence="1">The sequence shown here is derived from an EMBL/GenBank/DDBJ whole genome shotgun (WGS) entry which is preliminary data.</text>
</comment>
<evidence type="ECO:0000313" key="2">
    <source>
        <dbReference type="Proteomes" id="UP000422221"/>
    </source>
</evidence>
<dbReference type="InterPro" id="IPR011467">
    <property type="entry name" value="DUF1573"/>
</dbReference>
<name>A0A7J4XM98_9BACE</name>
<organism evidence="1 2">
    <name type="scientific">Bacteroides salyersiae</name>
    <dbReference type="NCBI Taxonomy" id="291644"/>
    <lineage>
        <taxon>Bacteria</taxon>
        <taxon>Pseudomonadati</taxon>
        <taxon>Bacteroidota</taxon>
        <taxon>Bacteroidia</taxon>
        <taxon>Bacteroidales</taxon>
        <taxon>Bacteroidaceae</taxon>
        <taxon>Bacteroides</taxon>
    </lineage>
</organism>
<dbReference type="PROSITE" id="PS51257">
    <property type="entry name" value="PROKAR_LIPOPROTEIN"/>
    <property type="match status" value="1"/>
</dbReference>
<evidence type="ECO:0000313" key="1">
    <source>
        <dbReference type="EMBL" id="KAA3768472.1"/>
    </source>
</evidence>
<reference evidence="1 2" key="1">
    <citation type="journal article" date="2019" name="Nat. Med.">
        <title>A library of human gut bacterial isolates paired with longitudinal multiomics data enables mechanistic microbiome research.</title>
        <authorList>
            <person name="Poyet M."/>
            <person name="Groussin M."/>
            <person name="Gibbons S.M."/>
            <person name="Avila-Pacheco J."/>
            <person name="Jiang X."/>
            <person name="Kearney S.M."/>
            <person name="Perrotta A.R."/>
            <person name="Berdy B."/>
            <person name="Zhao S."/>
            <person name="Lieberman T.D."/>
            <person name="Swanson P.K."/>
            <person name="Smith M."/>
            <person name="Roesemann S."/>
            <person name="Alexander J.E."/>
            <person name="Rich S.A."/>
            <person name="Livny J."/>
            <person name="Vlamakis H."/>
            <person name="Clish C."/>
            <person name="Bullock K."/>
            <person name="Deik A."/>
            <person name="Scott J."/>
            <person name="Pierce K.A."/>
            <person name="Xavier R.J."/>
            <person name="Alm E.J."/>
        </authorList>
    </citation>
    <scope>NUCLEOTIDE SEQUENCE [LARGE SCALE GENOMIC DNA]</scope>
    <source>
        <strain evidence="1 2">BIOML-A10</strain>
    </source>
</reference>